<comment type="caution">
    <text evidence="1">The sequence shown here is derived from an EMBL/GenBank/DDBJ whole genome shotgun (WGS) entry which is preliminary data.</text>
</comment>
<dbReference type="EMBL" id="JPFU01000005">
    <property type="protein sequence ID" value="KEQ37742.1"/>
    <property type="molecule type" value="Genomic_DNA"/>
</dbReference>
<dbReference type="OrthoDB" id="2219186at2"/>
<dbReference type="PATRIC" id="fig|28037.95.peg.439"/>
<evidence type="ECO:0000313" key="1">
    <source>
        <dbReference type="EMBL" id="KEQ37742.1"/>
    </source>
</evidence>
<dbReference type="RefSeq" id="WP_042900410.1">
    <property type="nucleotide sequence ID" value="NZ_JPFU01000005.1"/>
</dbReference>
<evidence type="ECO:0000313" key="2">
    <source>
        <dbReference type="Proteomes" id="UP000028090"/>
    </source>
</evidence>
<dbReference type="AlphaFoldDB" id="A0A081Q469"/>
<protein>
    <submittedName>
        <fullName evidence="1">Uncharacterized protein</fullName>
    </submittedName>
</protein>
<organism evidence="1 2">
    <name type="scientific">Streptococcus mitis</name>
    <dbReference type="NCBI Taxonomy" id="28037"/>
    <lineage>
        <taxon>Bacteria</taxon>
        <taxon>Bacillati</taxon>
        <taxon>Bacillota</taxon>
        <taxon>Bacilli</taxon>
        <taxon>Lactobacillales</taxon>
        <taxon>Streptococcaceae</taxon>
        <taxon>Streptococcus</taxon>
        <taxon>Streptococcus mitis group</taxon>
    </lineage>
</organism>
<gene>
    <name evidence="1" type="ORF">SK629_0478</name>
</gene>
<name>A0A081Q469_STRMT</name>
<sequence>MDIREVLSTLENLDDKKDKIAKARTKLEEKRKTITGEKKVSFDNIDSFFEDNATSLEQVTNMSESINLLEKEYDTYFWEAKAAIFEYIFKETKRRAEEKKIYKRYQKKLRIILDAYDEIQALKKDVEEIHKGVVGEITQEHSLAVYRTEVNPTSILPFLNPDVSGHMNFSKEYREIKEYLGKE</sequence>
<proteinExistence type="predicted"/>
<reference evidence="1 2" key="1">
    <citation type="submission" date="2014-05" db="EMBL/GenBank/DDBJ databases">
        <authorList>
            <person name="Daugherty S.C."/>
            <person name="Tallon L.J."/>
            <person name="Sadzewicz L."/>
            <person name="Kilian M."/>
            <person name="Tettelin H."/>
        </authorList>
    </citation>
    <scope>NUCLEOTIDE SEQUENCE [LARGE SCALE GENOMIC DNA]</scope>
    <source>
        <strain evidence="1 2">SK629</strain>
    </source>
</reference>
<dbReference type="Proteomes" id="UP000028090">
    <property type="component" value="Unassembled WGS sequence"/>
</dbReference>
<accession>A0A081Q469</accession>